<evidence type="ECO:0000256" key="8">
    <source>
        <dbReference type="ARBA" id="ARBA00023040"/>
    </source>
</evidence>
<feature type="transmembrane region" description="Helical" evidence="13">
    <location>
        <begin position="197"/>
        <end position="225"/>
    </location>
</feature>
<keyword evidence="7 13" id="KW-1133">Transmembrane helix</keyword>
<dbReference type="FunFam" id="1.20.1070.10:FF:000037">
    <property type="entry name" value="Olfactory receptor"/>
    <property type="match status" value="1"/>
</dbReference>
<organism evidence="15 16">
    <name type="scientific">Pelodiscus sinensis</name>
    <name type="common">Chinese softshell turtle</name>
    <name type="synonym">Trionyx sinensis</name>
    <dbReference type="NCBI Taxonomy" id="13735"/>
    <lineage>
        <taxon>Eukaryota</taxon>
        <taxon>Metazoa</taxon>
        <taxon>Chordata</taxon>
        <taxon>Craniata</taxon>
        <taxon>Vertebrata</taxon>
        <taxon>Euteleostomi</taxon>
        <taxon>Archelosauria</taxon>
        <taxon>Testudinata</taxon>
        <taxon>Testudines</taxon>
        <taxon>Cryptodira</taxon>
        <taxon>Trionychia</taxon>
        <taxon>Trionychidae</taxon>
        <taxon>Pelodiscus</taxon>
    </lineage>
</organism>
<comment type="subcellular location">
    <subcellularLocation>
        <location evidence="2 13">Cell membrane</location>
        <topology evidence="2 13">Multi-pass membrane protein</topology>
    </subcellularLocation>
</comment>
<keyword evidence="10 12" id="KW-0675">Receptor</keyword>
<name>K7EYV0_PELSI</name>
<feature type="transmembrane region" description="Helical" evidence="13">
    <location>
        <begin position="25"/>
        <end position="51"/>
    </location>
</feature>
<dbReference type="SUPFAM" id="SSF81321">
    <property type="entry name" value="Family A G protein-coupled receptor-like"/>
    <property type="match status" value="1"/>
</dbReference>
<keyword evidence="16" id="KW-1185">Reference proteome</keyword>
<evidence type="ECO:0000256" key="11">
    <source>
        <dbReference type="ARBA" id="ARBA00023224"/>
    </source>
</evidence>
<dbReference type="eggNOG" id="ENOG502SHXQ">
    <property type="taxonomic scope" value="Eukaryota"/>
</dbReference>
<sequence length="315" mass="35156">QEMPNQSTVTEFLLLGFSDVRELQILHFVVFLVIYVAALVGNLLIISAIVLDHRLHTPMYFLLGNLSILDICYISVAVPKSMANSWNNTQRISFPGCVAQVYFGLYFASAELCLLMAMAYDRYVAICHPLRYRLIMAGGACAQMAAGSWIASSIYSLLHTANTFRLPFCGSNAISQFFCDMPLLLKLACADTHANEIVVILCSAFGGLIFFISILVSYIHIFLAVLRIPTSQGRYKAFFTCLPHLVVFWLFISTGIYTYLQTRSATTQSEGMLAAVLYTIVSPVLNPLIYSLRNKEIKDALGRILIKMIFTKSTF</sequence>
<keyword evidence="11 12" id="KW-0807">Transducer</keyword>
<evidence type="ECO:0000256" key="3">
    <source>
        <dbReference type="ARBA" id="ARBA00022475"/>
    </source>
</evidence>
<dbReference type="InterPro" id="IPR017452">
    <property type="entry name" value="GPCR_Rhodpsn_7TM"/>
</dbReference>
<keyword evidence="3 13" id="KW-1003">Cell membrane</keyword>
<reference evidence="16" key="1">
    <citation type="submission" date="2011-10" db="EMBL/GenBank/DDBJ databases">
        <authorList>
            <consortium name="Soft-shell Turtle Genome Consortium"/>
        </authorList>
    </citation>
    <scope>NUCLEOTIDE SEQUENCE [LARGE SCALE GENOMIC DNA]</scope>
    <source>
        <strain evidence="16">Daiwa-1</strain>
    </source>
</reference>
<evidence type="ECO:0000256" key="5">
    <source>
        <dbReference type="ARBA" id="ARBA00022692"/>
    </source>
</evidence>
<keyword evidence="4 13" id="KW-0716">Sensory transduction</keyword>
<feature type="transmembrane region" description="Helical" evidence="13">
    <location>
        <begin position="132"/>
        <end position="158"/>
    </location>
</feature>
<dbReference type="InterPro" id="IPR000276">
    <property type="entry name" value="GPCR_Rhodpsn"/>
</dbReference>
<dbReference type="Proteomes" id="UP000007267">
    <property type="component" value="Unassembled WGS sequence"/>
</dbReference>
<feature type="transmembrane region" description="Helical" evidence="13">
    <location>
        <begin position="237"/>
        <end position="260"/>
    </location>
</feature>
<evidence type="ECO:0000256" key="2">
    <source>
        <dbReference type="ARBA" id="ARBA00004651"/>
    </source>
</evidence>
<evidence type="ECO:0000256" key="4">
    <source>
        <dbReference type="ARBA" id="ARBA00022606"/>
    </source>
</evidence>
<feature type="transmembrane region" description="Helical" evidence="13">
    <location>
        <begin position="98"/>
        <end position="120"/>
    </location>
</feature>
<feature type="transmembrane region" description="Helical" evidence="13">
    <location>
        <begin position="272"/>
        <end position="292"/>
    </location>
</feature>
<dbReference type="InterPro" id="IPR000725">
    <property type="entry name" value="Olfact_rcpt"/>
</dbReference>
<evidence type="ECO:0000313" key="16">
    <source>
        <dbReference type="Proteomes" id="UP000007267"/>
    </source>
</evidence>
<evidence type="ECO:0000313" key="15">
    <source>
        <dbReference type="Ensembl" id="ENSPSIP00000000960.1"/>
    </source>
</evidence>
<dbReference type="PROSITE" id="PS00237">
    <property type="entry name" value="G_PROTEIN_RECEP_F1_1"/>
    <property type="match status" value="1"/>
</dbReference>
<evidence type="ECO:0000256" key="7">
    <source>
        <dbReference type="ARBA" id="ARBA00022989"/>
    </source>
</evidence>
<dbReference type="GO" id="GO:0004984">
    <property type="term" value="F:olfactory receptor activity"/>
    <property type="evidence" value="ECO:0007669"/>
    <property type="project" value="InterPro"/>
</dbReference>
<keyword evidence="6 13" id="KW-0552">Olfaction</keyword>
<dbReference type="CDD" id="cd15227">
    <property type="entry name" value="7tmA_OR14-like"/>
    <property type="match status" value="1"/>
</dbReference>
<dbReference type="EMBL" id="AGCU01002510">
    <property type="status" value="NOT_ANNOTATED_CDS"/>
    <property type="molecule type" value="Genomic_DNA"/>
</dbReference>
<reference evidence="15" key="3">
    <citation type="submission" date="2025-08" db="UniProtKB">
        <authorList>
            <consortium name="Ensembl"/>
        </authorList>
    </citation>
    <scope>IDENTIFICATION</scope>
</reference>
<dbReference type="Gene3D" id="1.20.1070.10">
    <property type="entry name" value="Rhodopsin 7-helix transmembrane proteins"/>
    <property type="match status" value="1"/>
</dbReference>
<dbReference type="InterPro" id="IPR050516">
    <property type="entry name" value="Olfactory_GPCR"/>
</dbReference>
<comment type="similarity">
    <text evidence="12">Belongs to the G-protein coupled receptor 1 family.</text>
</comment>
<reference evidence="16" key="2">
    <citation type="journal article" date="2013" name="Nat. Genet.">
        <title>The draft genomes of soft-shell turtle and green sea turtle yield insights into the development and evolution of the turtle-specific body plan.</title>
        <authorList>
            <person name="Wang Z."/>
            <person name="Pascual-Anaya J."/>
            <person name="Zadissa A."/>
            <person name="Li W."/>
            <person name="Niimura Y."/>
            <person name="Huang Z."/>
            <person name="Li C."/>
            <person name="White S."/>
            <person name="Xiong Z."/>
            <person name="Fang D."/>
            <person name="Wang B."/>
            <person name="Ming Y."/>
            <person name="Chen Y."/>
            <person name="Zheng Y."/>
            <person name="Kuraku S."/>
            <person name="Pignatelli M."/>
            <person name="Herrero J."/>
            <person name="Beal K."/>
            <person name="Nozawa M."/>
            <person name="Li Q."/>
            <person name="Wang J."/>
            <person name="Zhang H."/>
            <person name="Yu L."/>
            <person name="Shigenobu S."/>
            <person name="Wang J."/>
            <person name="Liu J."/>
            <person name="Flicek P."/>
            <person name="Searle S."/>
            <person name="Wang J."/>
            <person name="Kuratani S."/>
            <person name="Yin Y."/>
            <person name="Aken B."/>
            <person name="Zhang G."/>
            <person name="Irie N."/>
        </authorList>
    </citation>
    <scope>NUCLEOTIDE SEQUENCE [LARGE SCALE GENOMIC DNA]</scope>
    <source>
        <strain evidence="16">Daiwa-1</strain>
    </source>
</reference>
<evidence type="ECO:0000256" key="9">
    <source>
        <dbReference type="ARBA" id="ARBA00023136"/>
    </source>
</evidence>
<keyword evidence="8 12" id="KW-0297">G-protein coupled receptor</keyword>
<dbReference type="GeneTree" id="ENSGT01050000244828"/>
<dbReference type="PRINTS" id="PR00245">
    <property type="entry name" value="OLFACTORYR"/>
</dbReference>
<evidence type="ECO:0000256" key="1">
    <source>
        <dbReference type="ARBA" id="ARBA00002936"/>
    </source>
</evidence>
<dbReference type="PRINTS" id="PR00237">
    <property type="entry name" value="GPCRRHODOPSN"/>
</dbReference>
<dbReference type="GO" id="GO:0004930">
    <property type="term" value="F:G protein-coupled receptor activity"/>
    <property type="evidence" value="ECO:0007669"/>
    <property type="project" value="UniProtKB-KW"/>
</dbReference>
<accession>K7EYV0</accession>
<dbReference type="GO" id="GO:0005886">
    <property type="term" value="C:plasma membrane"/>
    <property type="evidence" value="ECO:0007669"/>
    <property type="project" value="UniProtKB-SubCell"/>
</dbReference>
<keyword evidence="5 12" id="KW-0812">Transmembrane</keyword>
<keyword evidence="9 13" id="KW-0472">Membrane</keyword>
<dbReference type="Ensembl" id="ENSPSIT00000000962.1">
    <property type="protein sequence ID" value="ENSPSIP00000000960.1"/>
    <property type="gene ID" value="ENSPSIG00000000963.1"/>
</dbReference>
<reference evidence="15" key="4">
    <citation type="submission" date="2025-09" db="UniProtKB">
        <authorList>
            <consortium name="Ensembl"/>
        </authorList>
    </citation>
    <scope>IDENTIFICATION</scope>
</reference>
<evidence type="ECO:0000256" key="13">
    <source>
        <dbReference type="RuleBase" id="RU363047"/>
    </source>
</evidence>
<protein>
    <recommendedName>
        <fullName evidence="13">Olfactory receptor</fullName>
    </recommendedName>
</protein>
<dbReference type="Pfam" id="PF13853">
    <property type="entry name" value="7tm_4"/>
    <property type="match status" value="1"/>
</dbReference>
<proteinExistence type="inferred from homology"/>
<dbReference type="PROSITE" id="PS50262">
    <property type="entry name" value="G_PROTEIN_RECEP_F1_2"/>
    <property type="match status" value="1"/>
</dbReference>
<dbReference type="OMA" id="WNNTQRI"/>
<dbReference type="HOGENOM" id="CLU_012526_5_5_1"/>
<dbReference type="SMART" id="SM01381">
    <property type="entry name" value="7TM_GPCR_Srsx"/>
    <property type="match status" value="1"/>
</dbReference>
<comment type="function">
    <text evidence="1">Odorant receptor.</text>
</comment>
<feature type="domain" description="G-protein coupled receptors family 1 profile" evidence="14">
    <location>
        <begin position="41"/>
        <end position="290"/>
    </location>
</feature>
<evidence type="ECO:0000256" key="12">
    <source>
        <dbReference type="RuleBase" id="RU000688"/>
    </source>
</evidence>
<evidence type="ECO:0000256" key="10">
    <source>
        <dbReference type="ARBA" id="ARBA00023170"/>
    </source>
</evidence>
<feature type="transmembrane region" description="Helical" evidence="13">
    <location>
        <begin position="58"/>
        <end position="78"/>
    </location>
</feature>
<dbReference type="PANTHER" id="PTHR26452">
    <property type="entry name" value="OLFACTORY RECEPTOR"/>
    <property type="match status" value="1"/>
</dbReference>
<evidence type="ECO:0000259" key="14">
    <source>
        <dbReference type="PROSITE" id="PS50262"/>
    </source>
</evidence>
<dbReference type="AlphaFoldDB" id="K7EYV0"/>
<evidence type="ECO:0000256" key="6">
    <source>
        <dbReference type="ARBA" id="ARBA00022725"/>
    </source>
</evidence>